<dbReference type="EMBL" id="CP022316">
    <property type="protein sequence ID" value="ASK67199.1"/>
    <property type="molecule type" value="Genomic_DNA"/>
</dbReference>
<protein>
    <submittedName>
        <fullName evidence="1">Molybdenum cofactor biosynthesis protein MoaE</fullName>
    </submittedName>
</protein>
<organism evidence="1 2">
    <name type="scientific">Brachybacterium avium</name>
    <dbReference type="NCBI Taxonomy" id="2017485"/>
    <lineage>
        <taxon>Bacteria</taxon>
        <taxon>Bacillati</taxon>
        <taxon>Actinomycetota</taxon>
        <taxon>Actinomycetes</taxon>
        <taxon>Micrococcales</taxon>
        <taxon>Dermabacteraceae</taxon>
        <taxon>Brachybacterium</taxon>
    </lineage>
</organism>
<dbReference type="SUPFAM" id="SSF54690">
    <property type="entry name" value="Molybdopterin synthase subunit MoaE"/>
    <property type="match status" value="1"/>
</dbReference>
<evidence type="ECO:0000313" key="1">
    <source>
        <dbReference type="EMBL" id="ASK67199.1"/>
    </source>
</evidence>
<proteinExistence type="predicted"/>
<name>A0A220UGE9_9MICO</name>
<reference evidence="2" key="1">
    <citation type="submission" date="2017-07" db="EMBL/GenBank/DDBJ databases">
        <title>Brachybacterium sp. VR2415.</title>
        <authorList>
            <person name="Tak E.J."/>
            <person name="Bae J.-W."/>
        </authorList>
    </citation>
    <scope>NUCLEOTIDE SEQUENCE [LARGE SCALE GENOMIC DNA]</scope>
    <source>
        <strain evidence="2">VR2415</strain>
    </source>
</reference>
<dbReference type="InterPro" id="IPR036563">
    <property type="entry name" value="MoaE_sf"/>
</dbReference>
<dbReference type="KEGG" id="brv:CFK39_12315"/>
<accession>A0A220UGE9</accession>
<sequence>MGDAAERTRCGEISEEPLAVDRMISAVTDPRCGAVVTFDGVVRDHDGGRGVDRLEYSAHPSAGTVIAEVAREIAARYPDTLVAVAHRHGPLVIGDSALVCAVAAPHRKQAFAACDDLVDTVKQRVPIWKHQIFDDGAAEWVGALG</sequence>
<gene>
    <name evidence="1" type="ORF">CFK39_12315</name>
</gene>
<evidence type="ECO:0000313" key="2">
    <source>
        <dbReference type="Proteomes" id="UP000198398"/>
    </source>
</evidence>
<dbReference type="Pfam" id="PF02391">
    <property type="entry name" value="MoaE"/>
    <property type="match status" value="1"/>
</dbReference>
<keyword evidence="2" id="KW-1185">Reference proteome</keyword>
<dbReference type="Gene3D" id="3.90.1170.40">
    <property type="entry name" value="Molybdopterin biosynthesis MoaE subunit"/>
    <property type="match status" value="1"/>
</dbReference>
<dbReference type="Proteomes" id="UP000198398">
    <property type="component" value="Chromosome"/>
</dbReference>
<dbReference type="PANTHER" id="PTHR23404">
    <property type="entry name" value="MOLYBDOPTERIN SYNTHASE RELATED"/>
    <property type="match status" value="1"/>
</dbReference>
<dbReference type="CDD" id="cd00756">
    <property type="entry name" value="MoaE"/>
    <property type="match status" value="1"/>
</dbReference>
<dbReference type="GO" id="GO:0006777">
    <property type="term" value="P:Mo-molybdopterin cofactor biosynthetic process"/>
    <property type="evidence" value="ECO:0007669"/>
    <property type="project" value="InterPro"/>
</dbReference>
<dbReference type="InterPro" id="IPR003448">
    <property type="entry name" value="Mopterin_biosynth_MoaE"/>
</dbReference>
<dbReference type="AlphaFoldDB" id="A0A220UGE9"/>
<dbReference type="OrthoDB" id="9794429at2"/>